<dbReference type="STRING" id="86105.NF27_DP01380"/>
<keyword evidence="1" id="KW-0812">Transmembrane</keyword>
<reference evidence="2 3" key="1">
    <citation type="submission" date="2014-11" db="EMBL/GenBank/DDBJ databases">
        <title>A Rickettsiales Symbiont of Amoebae With Ancient Features.</title>
        <authorList>
            <person name="Schulz F."/>
            <person name="Martijn J."/>
            <person name="Wascher F."/>
            <person name="Kostanjsek R."/>
            <person name="Ettema T.J."/>
            <person name="Horn M."/>
        </authorList>
    </citation>
    <scope>NUCLEOTIDE SEQUENCE [LARGE SCALE GENOMIC DNA]</scope>
    <source>
        <strain evidence="2 3">UWC36</strain>
    </source>
</reference>
<dbReference type="RefSeq" id="WP_039455840.1">
    <property type="nucleotide sequence ID" value="NZ_JSWE01000092.1"/>
</dbReference>
<dbReference type="NCBIfam" id="TIGR00847">
    <property type="entry name" value="ccoS"/>
    <property type="match status" value="1"/>
</dbReference>
<dbReference type="AlphaFoldDB" id="A0A0C1QJA3"/>
<accession>A0A0C1QJA3</accession>
<comment type="caution">
    <text evidence="2">The sequence shown here is derived from an EMBL/GenBank/DDBJ whole genome shotgun (WGS) entry which is preliminary data.</text>
</comment>
<keyword evidence="1" id="KW-1133">Transmembrane helix</keyword>
<name>A0A0C1QJA3_9RICK</name>
<evidence type="ECO:0000256" key="1">
    <source>
        <dbReference type="SAM" id="Phobius"/>
    </source>
</evidence>
<dbReference type="Pfam" id="PF03597">
    <property type="entry name" value="FixS"/>
    <property type="match status" value="1"/>
</dbReference>
<protein>
    <submittedName>
        <fullName evidence="2">Nitrogen fixation protein FixS</fullName>
    </submittedName>
</protein>
<feature type="transmembrane region" description="Helical" evidence="1">
    <location>
        <begin position="6"/>
        <end position="26"/>
    </location>
</feature>
<evidence type="ECO:0000313" key="3">
    <source>
        <dbReference type="Proteomes" id="UP000031258"/>
    </source>
</evidence>
<evidence type="ECO:0000313" key="2">
    <source>
        <dbReference type="EMBL" id="KIE05594.1"/>
    </source>
</evidence>
<dbReference type="OrthoDB" id="9802763at2"/>
<organism evidence="2 3">
    <name type="scientific">Candidatus Jidaibacter acanthamoebae</name>
    <dbReference type="NCBI Taxonomy" id="86105"/>
    <lineage>
        <taxon>Bacteria</taxon>
        <taxon>Pseudomonadati</taxon>
        <taxon>Pseudomonadota</taxon>
        <taxon>Alphaproteobacteria</taxon>
        <taxon>Rickettsiales</taxon>
        <taxon>Candidatus Midichloriaceae</taxon>
        <taxon>Candidatus Jidaibacter</taxon>
    </lineage>
</organism>
<sequence>MDVLIYLVPFTVLFSLIGLVALIWAIRSKQYDDMKGAAERILFDIEDNNRNDLKDKNLKK</sequence>
<proteinExistence type="predicted"/>
<dbReference type="EMBL" id="JSWE01000092">
    <property type="protein sequence ID" value="KIE05594.1"/>
    <property type="molecule type" value="Genomic_DNA"/>
</dbReference>
<keyword evidence="3" id="KW-1185">Reference proteome</keyword>
<dbReference type="Proteomes" id="UP000031258">
    <property type="component" value="Unassembled WGS sequence"/>
</dbReference>
<dbReference type="InterPro" id="IPR004714">
    <property type="entry name" value="Cyt_oxidase_maturation_cbb3"/>
</dbReference>
<dbReference type="PANTHER" id="PTHR41532">
    <property type="entry name" value="FIXS PROTEIN"/>
    <property type="match status" value="1"/>
</dbReference>
<gene>
    <name evidence="2" type="primary">fixS_2</name>
    <name evidence="2" type="ORF">NF27_DP01380</name>
</gene>
<dbReference type="PANTHER" id="PTHR41532:SF1">
    <property type="entry name" value="FIXS PROTEIN"/>
    <property type="match status" value="1"/>
</dbReference>
<keyword evidence="1" id="KW-0472">Membrane</keyword>